<reference evidence="1" key="1">
    <citation type="submission" date="2020-05" db="EMBL/GenBank/DDBJ databases">
        <title>Large-scale comparative analyses of tick genomes elucidate their genetic diversity and vector capacities.</title>
        <authorList>
            <person name="Jia N."/>
            <person name="Wang J."/>
            <person name="Shi W."/>
            <person name="Du L."/>
            <person name="Sun Y."/>
            <person name="Zhan W."/>
            <person name="Jiang J."/>
            <person name="Wang Q."/>
            <person name="Zhang B."/>
            <person name="Ji P."/>
            <person name="Sakyi L.B."/>
            <person name="Cui X."/>
            <person name="Yuan T."/>
            <person name="Jiang B."/>
            <person name="Yang W."/>
            <person name="Lam T.T.-Y."/>
            <person name="Chang Q."/>
            <person name="Ding S."/>
            <person name="Wang X."/>
            <person name="Zhu J."/>
            <person name="Ruan X."/>
            <person name="Zhao L."/>
            <person name="Wei J."/>
            <person name="Que T."/>
            <person name="Du C."/>
            <person name="Cheng J."/>
            <person name="Dai P."/>
            <person name="Han X."/>
            <person name="Huang E."/>
            <person name="Gao Y."/>
            <person name="Liu J."/>
            <person name="Shao H."/>
            <person name="Ye R."/>
            <person name="Li L."/>
            <person name="Wei W."/>
            <person name="Wang X."/>
            <person name="Wang C."/>
            <person name="Yang T."/>
            <person name="Huo Q."/>
            <person name="Li W."/>
            <person name="Guo W."/>
            <person name="Chen H."/>
            <person name="Zhou L."/>
            <person name="Ni X."/>
            <person name="Tian J."/>
            <person name="Zhou Y."/>
            <person name="Sheng Y."/>
            <person name="Liu T."/>
            <person name="Pan Y."/>
            <person name="Xia L."/>
            <person name="Li J."/>
            <person name="Zhao F."/>
            <person name="Cao W."/>
        </authorList>
    </citation>
    <scope>NUCLEOTIDE SEQUENCE</scope>
    <source>
        <strain evidence="1">Hyas-2018</strain>
    </source>
</reference>
<protein>
    <submittedName>
        <fullName evidence="1">Uncharacterized protein</fullName>
    </submittedName>
</protein>
<keyword evidence="2" id="KW-1185">Reference proteome</keyword>
<dbReference type="EMBL" id="CM023481">
    <property type="protein sequence ID" value="KAH6943824.1"/>
    <property type="molecule type" value="Genomic_DNA"/>
</dbReference>
<organism evidence="1 2">
    <name type="scientific">Hyalomma asiaticum</name>
    <name type="common">Tick</name>
    <dbReference type="NCBI Taxonomy" id="266040"/>
    <lineage>
        <taxon>Eukaryota</taxon>
        <taxon>Metazoa</taxon>
        <taxon>Ecdysozoa</taxon>
        <taxon>Arthropoda</taxon>
        <taxon>Chelicerata</taxon>
        <taxon>Arachnida</taxon>
        <taxon>Acari</taxon>
        <taxon>Parasitiformes</taxon>
        <taxon>Ixodida</taxon>
        <taxon>Ixodoidea</taxon>
        <taxon>Ixodidae</taxon>
        <taxon>Hyalomminae</taxon>
        <taxon>Hyalomma</taxon>
    </lineage>
</organism>
<evidence type="ECO:0000313" key="1">
    <source>
        <dbReference type="EMBL" id="KAH6943824.1"/>
    </source>
</evidence>
<dbReference type="Proteomes" id="UP000821845">
    <property type="component" value="Chromosome 1"/>
</dbReference>
<comment type="caution">
    <text evidence="1">The sequence shown here is derived from an EMBL/GenBank/DDBJ whole genome shotgun (WGS) entry which is preliminary data.</text>
</comment>
<gene>
    <name evidence="1" type="ORF">HPB50_000118</name>
</gene>
<accession>A0ACB7TG57</accession>
<evidence type="ECO:0000313" key="2">
    <source>
        <dbReference type="Proteomes" id="UP000821845"/>
    </source>
</evidence>
<name>A0ACB7TG57_HYAAI</name>
<proteinExistence type="predicted"/>
<sequence length="100" mass="10727">MAVNMAASMASPDKMAWTVEEAVSSRAHFREAVTSIHLFREGKLTVFNRALPQGSAAIFDVGIVQALVSLEYATGVEADSILLLQKTVQPRIVVAIPVTS</sequence>